<dbReference type="InterPro" id="IPR037185">
    <property type="entry name" value="EmrE-like"/>
</dbReference>
<dbReference type="AlphaFoldDB" id="X0X594"/>
<gene>
    <name evidence="2" type="ORF">S01H1_61151</name>
</gene>
<evidence type="ECO:0000256" key="1">
    <source>
        <dbReference type="SAM" id="Phobius"/>
    </source>
</evidence>
<organism evidence="2">
    <name type="scientific">marine sediment metagenome</name>
    <dbReference type="NCBI Taxonomy" id="412755"/>
    <lineage>
        <taxon>unclassified sequences</taxon>
        <taxon>metagenomes</taxon>
        <taxon>ecological metagenomes</taxon>
    </lineage>
</organism>
<comment type="caution">
    <text evidence="2">The sequence shown here is derived from an EMBL/GenBank/DDBJ whole genome shotgun (WGS) entry which is preliminary data.</text>
</comment>
<evidence type="ECO:0008006" key="3">
    <source>
        <dbReference type="Google" id="ProtNLM"/>
    </source>
</evidence>
<proteinExistence type="predicted"/>
<keyword evidence="1" id="KW-0472">Membrane</keyword>
<name>X0X594_9ZZZZ</name>
<keyword evidence="1" id="KW-0812">Transmembrane</keyword>
<sequence>TIIDTILTGVIISIMIISHASPGQIMGGIKKMSLRDWSICAMTSFGIAVSVLLGRNLLIHNDIAYLDILDGGVDVIITAIIAYFFYKEEMSWRKIGGIALVLMGMSLLH</sequence>
<dbReference type="Gene3D" id="1.10.3730.20">
    <property type="match status" value="1"/>
</dbReference>
<feature type="non-terminal residue" evidence="2">
    <location>
        <position position="1"/>
    </location>
</feature>
<dbReference type="EMBL" id="BARS01040085">
    <property type="protein sequence ID" value="GAG31833.1"/>
    <property type="molecule type" value="Genomic_DNA"/>
</dbReference>
<dbReference type="SUPFAM" id="SSF103481">
    <property type="entry name" value="Multidrug resistance efflux transporter EmrE"/>
    <property type="match status" value="1"/>
</dbReference>
<keyword evidence="1" id="KW-1133">Transmembrane helix</keyword>
<accession>X0X594</accession>
<protein>
    <recommendedName>
        <fullName evidence="3">EamA domain-containing protein</fullName>
    </recommendedName>
</protein>
<reference evidence="2" key="1">
    <citation type="journal article" date="2014" name="Front. Microbiol.">
        <title>High frequency of phylogenetically diverse reductive dehalogenase-homologous genes in deep subseafloor sedimentary metagenomes.</title>
        <authorList>
            <person name="Kawai M."/>
            <person name="Futagami T."/>
            <person name="Toyoda A."/>
            <person name="Takaki Y."/>
            <person name="Nishi S."/>
            <person name="Hori S."/>
            <person name="Arai W."/>
            <person name="Tsubouchi T."/>
            <person name="Morono Y."/>
            <person name="Uchiyama I."/>
            <person name="Ito T."/>
            <person name="Fujiyama A."/>
            <person name="Inagaki F."/>
            <person name="Takami H."/>
        </authorList>
    </citation>
    <scope>NUCLEOTIDE SEQUENCE</scope>
    <source>
        <strain evidence="2">Expedition CK06-06</strain>
    </source>
</reference>
<evidence type="ECO:0000313" key="2">
    <source>
        <dbReference type="EMBL" id="GAG31833.1"/>
    </source>
</evidence>
<feature type="transmembrane region" description="Helical" evidence="1">
    <location>
        <begin position="37"/>
        <end position="57"/>
    </location>
</feature>
<feature type="transmembrane region" description="Helical" evidence="1">
    <location>
        <begin position="63"/>
        <end position="86"/>
    </location>
</feature>
<feature type="transmembrane region" description="Helical" evidence="1">
    <location>
        <begin position="6"/>
        <end position="25"/>
    </location>
</feature>